<reference evidence="2" key="1">
    <citation type="submission" date="2019-02" db="EMBL/GenBank/DDBJ databases">
        <authorList>
            <person name="Li S.-H."/>
        </authorList>
    </citation>
    <scope>NUCLEOTIDE SEQUENCE</scope>
    <source>
        <strain evidence="2">IMCC8485</strain>
    </source>
</reference>
<dbReference type="Proteomes" id="UP001143307">
    <property type="component" value="Unassembled WGS sequence"/>
</dbReference>
<protein>
    <recommendedName>
        <fullName evidence="1">DUF7931 domain-containing protein</fullName>
    </recommendedName>
</protein>
<evidence type="ECO:0000313" key="2">
    <source>
        <dbReference type="EMBL" id="MCX2973246.1"/>
    </source>
</evidence>
<gene>
    <name evidence="2" type="ORF">EYC87_06555</name>
</gene>
<dbReference type="EMBL" id="SHNP01000002">
    <property type="protein sequence ID" value="MCX2973246.1"/>
    <property type="molecule type" value="Genomic_DNA"/>
</dbReference>
<feature type="domain" description="DUF7931" evidence="1">
    <location>
        <begin position="14"/>
        <end position="160"/>
    </location>
</feature>
<dbReference type="Pfam" id="PF25559">
    <property type="entry name" value="DUF7931"/>
    <property type="match status" value="1"/>
</dbReference>
<name>A0ABT3SUD4_9GAMM</name>
<sequence length="162" mass="18077">MADKEYPQAIAYPHPFDAVAVELCASASRYVSILSPHLDHAVFDQDELTSALSALARGSRQSEVRILVADSRGLIGRGHRLLALARRIPSLIEIRKLEGHPDWNGQTVVIRDRDGVLYKPGGADHDGFYEADSRAATEKHLDLFDELWRYSTQDPELRSLSV</sequence>
<dbReference type="InterPro" id="IPR057691">
    <property type="entry name" value="DUF7931"/>
</dbReference>
<accession>A0ABT3SUD4</accession>
<evidence type="ECO:0000313" key="3">
    <source>
        <dbReference type="Proteomes" id="UP001143307"/>
    </source>
</evidence>
<keyword evidence="3" id="KW-1185">Reference proteome</keyword>
<evidence type="ECO:0000259" key="1">
    <source>
        <dbReference type="Pfam" id="PF25559"/>
    </source>
</evidence>
<organism evidence="2 3">
    <name type="scientific">Candidatus Seongchinamella marina</name>
    <dbReference type="NCBI Taxonomy" id="2518990"/>
    <lineage>
        <taxon>Bacteria</taxon>
        <taxon>Pseudomonadati</taxon>
        <taxon>Pseudomonadota</taxon>
        <taxon>Gammaproteobacteria</taxon>
        <taxon>Cellvibrionales</taxon>
        <taxon>Halieaceae</taxon>
        <taxon>Seongchinamella</taxon>
    </lineage>
</organism>
<dbReference type="RefSeq" id="WP_279252188.1">
    <property type="nucleotide sequence ID" value="NZ_SHNP01000002.1"/>
</dbReference>
<comment type="caution">
    <text evidence="2">The sequence shown here is derived from an EMBL/GenBank/DDBJ whole genome shotgun (WGS) entry which is preliminary data.</text>
</comment>
<proteinExistence type="predicted"/>